<sequence>MRLNEITYTDAVPVDGYGPGFFRIGGKVLEGPVLVLPTGVKSWGGFDDLEPLLAMTDALDVLFIGTGAEVAHLPKALRDPLDQAGLGVEAMASPAACRTYNILLSEGRRVGLALIPV</sequence>
<dbReference type="EMBL" id="FXZK01000007">
    <property type="protein sequence ID" value="SMY09079.1"/>
    <property type="molecule type" value="Genomic_DNA"/>
</dbReference>
<evidence type="ECO:0000313" key="1">
    <source>
        <dbReference type="EMBL" id="SMY09079.1"/>
    </source>
</evidence>
<keyword evidence="2" id="KW-1185">Reference proteome</keyword>
<accession>A0A238LHA9</accession>
<protein>
    <recommendedName>
        <fullName evidence="3">Mth938-like domain-containing protein</fullName>
    </recommendedName>
</protein>
<dbReference type="Proteomes" id="UP000201613">
    <property type="component" value="Unassembled WGS sequence"/>
</dbReference>
<evidence type="ECO:0008006" key="3">
    <source>
        <dbReference type="Google" id="ProtNLM"/>
    </source>
</evidence>
<name>A0A238LHA9_9RHOB</name>
<dbReference type="SUPFAM" id="SSF64076">
    <property type="entry name" value="MTH938-like"/>
    <property type="match status" value="1"/>
</dbReference>
<organism evidence="1 2">
    <name type="scientific">Flavimaricola marinus</name>
    <dbReference type="NCBI Taxonomy" id="1819565"/>
    <lineage>
        <taxon>Bacteria</taxon>
        <taxon>Pseudomonadati</taxon>
        <taxon>Pseudomonadota</taxon>
        <taxon>Alphaproteobacteria</taxon>
        <taxon>Rhodobacterales</taxon>
        <taxon>Paracoccaceae</taxon>
        <taxon>Flavimaricola</taxon>
    </lineage>
</organism>
<dbReference type="InterPro" id="IPR007523">
    <property type="entry name" value="NDUFAF3/AAMDC"/>
</dbReference>
<reference evidence="1 2" key="1">
    <citation type="submission" date="2017-05" db="EMBL/GenBank/DDBJ databases">
        <authorList>
            <person name="Song R."/>
            <person name="Chenine A.L."/>
            <person name="Ruprecht R.M."/>
        </authorList>
    </citation>
    <scope>NUCLEOTIDE SEQUENCE [LARGE SCALE GENOMIC DNA]</scope>
    <source>
        <strain evidence="1 2">CECT 8899</strain>
    </source>
</reference>
<dbReference type="RefSeq" id="WP_093993274.1">
    <property type="nucleotide sequence ID" value="NZ_FXZK01000007.1"/>
</dbReference>
<evidence type="ECO:0000313" key="2">
    <source>
        <dbReference type="Proteomes" id="UP000201613"/>
    </source>
</evidence>
<dbReference type="CDD" id="cd00248">
    <property type="entry name" value="Mth938-like"/>
    <property type="match status" value="1"/>
</dbReference>
<dbReference type="Gene3D" id="3.40.1230.10">
    <property type="entry name" value="MTH938-like"/>
    <property type="match status" value="1"/>
</dbReference>
<dbReference type="PANTHER" id="PTHR21192:SF2">
    <property type="entry name" value="NADH DEHYDROGENASE [UBIQUINONE] 1 ALPHA SUBCOMPLEX ASSEMBLY FACTOR 3"/>
    <property type="match status" value="1"/>
</dbReference>
<gene>
    <name evidence="1" type="ORF">LOM8899_03241</name>
</gene>
<dbReference type="InterPro" id="IPR036748">
    <property type="entry name" value="MTH938-like_sf"/>
</dbReference>
<dbReference type="PANTHER" id="PTHR21192">
    <property type="entry name" value="NUCLEAR PROTEIN E3-3"/>
    <property type="match status" value="1"/>
</dbReference>
<dbReference type="AlphaFoldDB" id="A0A238LHA9"/>
<dbReference type="Pfam" id="PF04430">
    <property type="entry name" value="DUF498"/>
    <property type="match status" value="1"/>
</dbReference>
<dbReference type="OrthoDB" id="7351393at2"/>
<proteinExistence type="predicted"/>